<dbReference type="AlphaFoldDB" id="A0A7W9DBI7"/>
<proteinExistence type="predicted"/>
<dbReference type="CDD" id="cd06170">
    <property type="entry name" value="LuxR_C_like"/>
    <property type="match status" value="1"/>
</dbReference>
<dbReference type="Pfam" id="PF00072">
    <property type="entry name" value="Response_reg"/>
    <property type="match status" value="1"/>
</dbReference>
<dbReference type="InterPro" id="IPR039420">
    <property type="entry name" value="WalR-like"/>
</dbReference>
<evidence type="ECO:0000256" key="4">
    <source>
        <dbReference type="ARBA" id="ARBA00023163"/>
    </source>
</evidence>
<dbReference type="PROSITE" id="PS50043">
    <property type="entry name" value="HTH_LUXR_2"/>
    <property type="match status" value="1"/>
</dbReference>
<dbReference type="Pfam" id="PF00196">
    <property type="entry name" value="GerE"/>
    <property type="match status" value="1"/>
</dbReference>
<dbReference type="InterPro" id="IPR058245">
    <property type="entry name" value="NreC/VraR/RcsB-like_REC"/>
</dbReference>
<keyword evidence="2" id="KW-0805">Transcription regulation</keyword>
<protein>
    <submittedName>
        <fullName evidence="8">DNA-binding NarL/FixJ family response regulator</fullName>
    </submittedName>
</protein>
<name>A0A7W9DBI7_9MICC</name>
<gene>
    <name evidence="8" type="ORF">BKA12_001002</name>
</gene>
<keyword evidence="9" id="KW-1185">Reference proteome</keyword>
<dbReference type="GO" id="GO:0003677">
    <property type="term" value="F:DNA binding"/>
    <property type="evidence" value="ECO:0007669"/>
    <property type="project" value="UniProtKB-KW"/>
</dbReference>
<dbReference type="Proteomes" id="UP000523863">
    <property type="component" value="Unassembled WGS sequence"/>
</dbReference>
<dbReference type="PROSITE" id="PS00622">
    <property type="entry name" value="HTH_LUXR_1"/>
    <property type="match status" value="1"/>
</dbReference>
<evidence type="ECO:0000313" key="8">
    <source>
        <dbReference type="EMBL" id="MBB5597922.1"/>
    </source>
</evidence>
<dbReference type="RefSeq" id="WP_183641174.1">
    <property type="nucleotide sequence ID" value="NZ_JACHBL010000001.1"/>
</dbReference>
<dbReference type="SUPFAM" id="SSF52172">
    <property type="entry name" value="CheY-like"/>
    <property type="match status" value="1"/>
</dbReference>
<evidence type="ECO:0000313" key="9">
    <source>
        <dbReference type="Proteomes" id="UP000523863"/>
    </source>
</evidence>
<evidence type="ECO:0000259" key="7">
    <source>
        <dbReference type="PROSITE" id="PS50110"/>
    </source>
</evidence>
<dbReference type="PANTHER" id="PTHR43214:SF24">
    <property type="entry name" value="TRANSCRIPTIONAL REGULATORY PROTEIN NARL-RELATED"/>
    <property type="match status" value="1"/>
</dbReference>
<dbReference type="InterPro" id="IPR016032">
    <property type="entry name" value="Sig_transdc_resp-reg_C-effctor"/>
</dbReference>
<evidence type="ECO:0000259" key="6">
    <source>
        <dbReference type="PROSITE" id="PS50043"/>
    </source>
</evidence>
<reference evidence="8 9" key="1">
    <citation type="submission" date="2020-08" db="EMBL/GenBank/DDBJ databases">
        <title>Sequencing the genomes of 1000 actinobacteria strains.</title>
        <authorList>
            <person name="Klenk H.-P."/>
        </authorList>
    </citation>
    <scope>NUCLEOTIDE SEQUENCE [LARGE SCALE GENOMIC DNA]</scope>
    <source>
        <strain evidence="8 9">DSM 23694</strain>
    </source>
</reference>
<accession>A0A7W9DBI7</accession>
<dbReference type="SMART" id="SM00421">
    <property type="entry name" value="HTH_LUXR"/>
    <property type="match status" value="1"/>
</dbReference>
<dbReference type="GO" id="GO:0000160">
    <property type="term" value="P:phosphorelay signal transduction system"/>
    <property type="evidence" value="ECO:0007669"/>
    <property type="project" value="InterPro"/>
</dbReference>
<dbReference type="Gene3D" id="3.40.50.2300">
    <property type="match status" value="1"/>
</dbReference>
<evidence type="ECO:0000256" key="5">
    <source>
        <dbReference type="PROSITE-ProRule" id="PRU00169"/>
    </source>
</evidence>
<dbReference type="InterPro" id="IPR011006">
    <property type="entry name" value="CheY-like_superfamily"/>
</dbReference>
<organism evidence="8 9">
    <name type="scientific">Neomicrococcus lactis</name>
    <dbReference type="NCBI Taxonomy" id="732241"/>
    <lineage>
        <taxon>Bacteria</taxon>
        <taxon>Bacillati</taxon>
        <taxon>Actinomycetota</taxon>
        <taxon>Actinomycetes</taxon>
        <taxon>Micrococcales</taxon>
        <taxon>Micrococcaceae</taxon>
        <taxon>Neomicrococcus</taxon>
    </lineage>
</organism>
<evidence type="ECO:0000256" key="3">
    <source>
        <dbReference type="ARBA" id="ARBA00023125"/>
    </source>
</evidence>
<feature type="domain" description="Response regulatory" evidence="7">
    <location>
        <begin position="4"/>
        <end position="121"/>
    </location>
</feature>
<dbReference type="GO" id="GO:0006355">
    <property type="term" value="P:regulation of DNA-templated transcription"/>
    <property type="evidence" value="ECO:0007669"/>
    <property type="project" value="InterPro"/>
</dbReference>
<evidence type="ECO:0000256" key="1">
    <source>
        <dbReference type="ARBA" id="ARBA00022553"/>
    </source>
</evidence>
<evidence type="ECO:0000256" key="2">
    <source>
        <dbReference type="ARBA" id="ARBA00023015"/>
    </source>
</evidence>
<feature type="modified residue" description="4-aspartylphosphate" evidence="5">
    <location>
        <position position="55"/>
    </location>
</feature>
<dbReference type="EMBL" id="JACHBL010000001">
    <property type="protein sequence ID" value="MBB5597922.1"/>
    <property type="molecule type" value="Genomic_DNA"/>
</dbReference>
<dbReference type="PRINTS" id="PR00038">
    <property type="entry name" value="HTHLUXR"/>
</dbReference>
<keyword evidence="4" id="KW-0804">Transcription</keyword>
<dbReference type="PANTHER" id="PTHR43214">
    <property type="entry name" value="TWO-COMPONENT RESPONSE REGULATOR"/>
    <property type="match status" value="1"/>
</dbReference>
<dbReference type="InterPro" id="IPR000792">
    <property type="entry name" value="Tscrpt_reg_LuxR_C"/>
</dbReference>
<dbReference type="SUPFAM" id="SSF46894">
    <property type="entry name" value="C-terminal effector domain of the bipartite response regulators"/>
    <property type="match status" value="1"/>
</dbReference>
<dbReference type="InterPro" id="IPR001789">
    <property type="entry name" value="Sig_transdc_resp-reg_receiver"/>
</dbReference>
<dbReference type="CDD" id="cd17535">
    <property type="entry name" value="REC_NarL-like"/>
    <property type="match status" value="1"/>
</dbReference>
<dbReference type="SMART" id="SM00448">
    <property type="entry name" value="REC"/>
    <property type="match status" value="1"/>
</dbReference>
<dbReference type="PROSITE" id="PS50110">
    <property type="entry name" value="RESPONSE_REGULATORY"/>
    <property type="match status" value="1"/>
</dbReference>
<sequence length="206" mass="22282">MSAKVMLVDDHPVVRTGLRAVIESHESVIVVGEASTGEEAIELAREVLPDVVLCDLRLGEGIDGITTTAALRALPHPPAVLILTTFDRDAEVLGAIEAGAAGYLLKDVPPETIIRAIEVAARGEVYMPPELASRVMRGLRSPLPKLTDRELEVLRHLEQGKSNRDIAKALFVSEATVKSHLVHIFTKLDVDSRARAIRVAHDTGLL</sequence>
<feature type="domain" description="HTH luxR-type" evidence="6">
    <location>
        <begin position="139"/>
        <end position="204"/>
    </location>
</feature>
<keyword evidence="3 8" id="KW-0238">DNA-binding</keyword>
<comment type="caution">
    <text evidence="8">The sequence shown here is derived from an EMBL/GenBank/DDBJ whole genome shotgun (WGS) entry which is preliminary data.</text>
</comment>
<keyword evidence="1 5" id="KW-0597">Phosphoprotein</keyword>